<comment type="caution">
    <text evidence="1">The sequence shown here is derived from an EMBL/GenBank/DDBJ whole genome shotgun (WGS) entry which is preliminary data.</text>
</comment>
<protein>
    <recommendedName>
        <fullName evidence="3">Tetratricopeptide repeat protein</fullName>
    </recommendedName>
</protein>
<reference evidence="1 2" key="1">
    <citation type="submission" date="2020-07" db="EMBL/GenBank/DDBJ databases">
        <authorList>
            <person name="Sun Q."/>
        </authorList>
    </citation>
    <scope>NUCLEOTIDE SEQUENCE [LARGE SCALE GENOMIC DNA]</scope>
    <source>
        <strain evidence="1 2">CGMCC 1.13654</strain>
    </source>
</reference>
<accession>A0A838L259</accession>
<evidence type="ECO:0000313" key="1">
    <source>
        <dbReference type="EMBL" id="MBA2933137.1"/>
    </source>
</evidence>
<name>A0A838L259_9SPHN</name>
<evidence type="ECO:0008006" key="3">
    <source>
        <dbReference type="Google" id="ProtNLM"/>
    </source>
</evidence>
<evidence type="ECO:0000313" key="2">
    <source>
        <dbReference type="Proteomes" id="UP000570166"/>
    </source>
</evidence>
<dbReference type="RefSeq" id="WP_160365194.1">
    <property type="nucleotide sequence ID" value="NZ_JACEIB010000001.1"/>
</dbReference>
<dbReference type="AlphaFoldDB" id="A0A838L259"/>
<gene>
    <name evidence="1" type="ORF">HZF05_03405</name>
</gene>
<dbReference type="Proteomes" id="UP000570166">
    <property type="component" value="Unassembled WGS sequence"/>
</dbReference>
<dbReference type="EMBL" id="JACEIB010000001">
    <property type="protein sequence ID" value="MBA2933137.1"/>
    <property type="molecule type" value="Genomic_DNA"/>
</dbReference>
<organism evidence="1 2">
    <name type="scientific">Sphingomonas chungangi</name>
    <dbReference type="NCBI Taxonomy" id="2683589"/>
    <lineage>
        <taxon>Bacteria</taxon>
        <taxon>Pseudomonadati</taxon>
        <taxon>Pseudomonadota</taxon>
        <taxon>Alphaproteobacteria</taxon>
        <taxon>Sphingomonadales</taxon>
        <taxon>Sphingomonadaceae</taxon>
        <taxon>Sphingomonas</taxon>
    </lineage>
</organism>
<sequence length="154" mass="16715">MNTPSTDMGEIMRAVAMVHGGDRDAARRDLLRLWNEKGEYGTPLQRCTIAHFLADTEDDAKDELAWDLLALEAATGSQGDEDLDPVDPSLAGFLPSLHLNVGDAYRRLGDPARASRHAAVGLARIAHLNHDGYGDMVRTGLNRLRDRLGAAGID</sequence>
<keyword evidence="2" id="KW-1185">Reference proteome</keyword>
<proteinExistence type="predicted"/>